<evidence type="ECO:0000256" key="2">
    <source>
        <dbReference type="ARBA" id="ARBA00005001"/>
    </source>
</evidence>
<protein>
    <recommendedName>
        <fullName evidence="4">Glucans biosynthesis glucosyltransferase H</fullName>
    </recommendedName>
</protein>
<name>A0A327JTE4_9HYPH</name>
<gene>
    <name evidence="14" type="ORF">CH339_02555</name>
</gene>
<dbReference type="NCBIfam" id="NF003962">
    <property type="entry name" value="PRK05454.2-5"/>
    <property type="match status" value="1"/>
</dbReference>
<keyword evidence="8 14" id="KW-0808">Transferase</keyword>
<evidence type="ECO:0000313" key="14">
    <source>
        <dbReference type="EMBL" id="RAI29547.1"/>
    </source>
</evidence>
<keyword evidence="9 12" id="KW-0812">Transmembrane</keyword>
<dbReference type="PANTHER" id="PTHR43867:SF5">
    <property type="entry name" value="GLUCANS BIOSYNTHESIS GLUCOSYLTRANSFERASE H"/>
    <property type="match status" value="1"/>
</dbReference>
<keyword evidence="10 12" id="KW-1133">Transmembrane helix</keyword>
<evidence type="ECO:0000256" key="7">
    <source>
        <dbReference type="ARBA" id="ARBA00022676"/>
    </source>
</evidence>
<dbReference type="Gene3D" id="3.90.550.10">
    <property type="entry name" value="Spore Coat Polysaccharide Biosynthesis Protein SpsA, Chain A"/>
    <property type="match status" value="1"/>
</dbReference>
<accession>A0A327JTE4</accession>
<proteinExistence type="inferred from homology"/>
<dbReference type="NCBIfam" id="NF003958">
    <property type="entry name" value="PRK05454.2-1"/>
    <property type="match status" value="1"/>
</dbReference>
<keyword evidence="15" id="KW-1185">Reference proteome</keyword>
<evidence type="ECO:0000256" key="8">
    <source>
        <dbReference type="ARBA" id="ARBA00022679"/>
    </source>
</evidence>
<keyword evidence="7" id="KW-0328">Glycosyltransferase</keyword>
<evidence type="ECO:0000256" key="11">
    <source>
        <dbReference type="ARBA" id="ARBA00023136"/>
    </source>
</evidence>
<feature type="transmembrane region" description="Helical" evidence="12">
    <location>
        <begin position="415"/>
        <end position="438"/>
    </location>
</feature>
<feature type="transmembrane region" description="Helical" evidence="12">
    <location>
        <begin position="450"/>
        <end position="473"/>
    </location>
</feature>
<dbReference type="RefSeq" id="WP_111432710.1">
    <property type="nucleotide sequence ID" value="NZ_JACIGG010000012.1"/>
</dbReference>
<organism evidence="14 15">
    <name type="scientific">Rhodobium orientis</name>
    <dbReference type="NCBI Taxonomy" id="34017"/>
    <lineage>
        <taxon>Bacteria</taxon>
        <taxon>Pseudomonadati</taxon>
        <taxon>Pseudomonadota</taxon>
        <taxon>Alphaproteobacteria</taxon>
        <taxon>Hyphomicrobiales</taxon>
        <taxon>Rhodobiaceae</taxon>
        <taxon>Rhodobium</taxon>
    </lineage>
</organism>
<evidence type="ECO:0000256" key="5">
    <source>
        <dbReference type="ARBA" id="ARBA00022475"/>
    </source>
</evidence>
<feature type="transmembrane region" description="Helical" evidence="12">
    <location>
        <begin position="53"/>
        <end position="76"/>
    </location>
</feature>
<evidence type="ECO:0000256" key="10">
    <source>
        <dbReference type="ARBA" id="ARBA00022989"/>
    </source>
</evidence>
<evidence type="ECO:0000256" key="9">
    <source>
        <dbReference type="ARBA" id="ARBA00022692"/>
    </source>
</evidence>
<comment type="caution">
    <text evidence="14">The sequence shown here is derived from an EMBL/GenBank/DDBJ whole genome shotgun (WGS) entry which is preliminary data.</text>
</comment>
<dbReference type="CDD" id="cd04191">
    <property type="entry name" value="Glucan_BSP_MdoH"/>
    <property type="match status" value="1"/>
</dbReference>
<evidence type="ECO:0000259" key="13">
    <source>
        <dbReference type="Pfam" id="PF13632"/>
    </source>
</evidence>
<sequence length="611" mass="65528">MRAPFQPTPEPLSIHIRRLGAVVLTVVLTAIAMGLFLDVVASDGFDALDAVRVVLLAATTGWLAWGACTAVLGLIFPMEPRGTADDWGGPAQRVAVLMPVYNEDASAVFANVLAMYEEIQASGHGDAFDFHILSDSTNEQRAEEEKRLYRDVLTRFGAGNRIFYRRRTENTGRKAGNIKSFVTTSGGAYGSMLVLDADSVMSAQTILEMVRRMDADPKLGLLQTLPVVTGQSSLFGRALQFSAALYAPIFTRGIAALQGRQGPFWGHNALIRIEAFAGSCGLPTLPGKPPFGGDVLSHDFVEAALLARNSWKVRVDPDLGGSYEEAPANLLEYAKRDRRWCQGNLQHSKIIGTPGMPYWSRTSLVQGILSYLASPMWALFLIASLMAVIVAPAPVYFPIEGSGQPVFPQPERNKAIILVLGIVALLVLPKALIVWRGLVQENLRPFGGKAAMVSSAVIELVLSSIVAPINMMFQTRSVLQVLSGRDSGWPAANRSDGSVGLWTGLKATWWMMLTGIAAMTVAWFFAPKLLVWLWPVTVPLILAPAVISLTAAPAVGRAAAGGRVLLTPAETEPETVLGRARALHQVLAGAGPLSDDAAKGAPARVMEETAA</sequence>
<dbReference type="AlphaFoldDB" id="A0A327JTE4"/>
<keyword evidence="6" id="KW-0997">Cell inner membrane</keyword>
<evidence type="ECO:0000256" key="12">
    <source>
        <dbReference type="SAM" id="Phobius"/>
    </source>
</evidence>
<comment type="pathway">
    <text evidence="2">Glycan metabolism; osmoregulated periplasmic glucan (OPG) biosynthesis.</text>
</comment>
<dbReference type="GO" id="GO:0016758">
    <property type="term" value="F:hexosyltransferase activity"/>
    <property type="evidence" value="ECO:0007669"/>
    <property type="project" value="TreeGrafter"/>
</dbReference>
<dbReference type="OrthoDB" id="9806824at2"/>
<dbReference type="Proteomes" id="UP000249299">
    <property type="component" value="Unassembled WGS sequence"/>
</dbReference>
<feature type="transmembrane region" description="Helical" evidence="12">
    <location>
        <begin position="21"/>
        <end position="41"/>
    </location>
</feature>
<dbReference type="PANTHER" id="PTHR43867">
    <property type="entry name" value="CELLULOSE SYNTHASE CATALYTIC SUBUNIT A [UDP-FORMING]"/>
    <property type="match status" value="1"/>
</dbReference>
<keyword evidence="5" id="KW-1003">Cell membrane</keyword>
<dbReference type="InterPro" id="IPR029044">
    <property type="entry name" value="Nucleotide-diphossugar_trans"/>
</dbReference>
<reference evidence="14 15" key="1">
    <citation type="submission" date="2017-07" db="EMBL/GenBank/DDBJ databases">
        <title>Draft Genome Sequences of Select Purple Nonsulfur Bacteria.</title>
        <authorList>
            <person name="Lasarre B."/>
            <person name="Mckinlay J.B."/>
        </authorList>
    </citation>
    <scope>NUCLEOTIDE SEQUENCE [LARGE SCALE GENOMIC DNA]</scope>
    <source>
        <strain evidence="14 15">DSM 11290</strain>
    </source>
</reference>
<evidence type="ECO:0000256" key="1">
    <source>
        <dbReference type="ARBA" id="ARBA00004429"/>
    </source>
</evidence>
<comment type="similarity">
    <text evidence="3">Belongs to the glycosyltransferase 2 family. OpgH subfamily.</text>
</comment>
<feature type="transmembrane region" description="Helical" evidence="12">
    <location>
        <begin position="368"/>
        <end position="395"/>
    </location>
</feature>
<evidence type="ECO:0000256" key="3">
    <source>
        <dbReference type="ARBA" id="ARBA00009337"/>
    </source>
</evidence>
<feature type="transmembrane region" description="Helical" evidence="12">
    <location>
        <begin position="532"/>
        <end position="555"/>
    </location>
</feature>
<evidence type="ECO:0000313" key="15">
    <source>
        <dbReference type="Proteomes" id="UP000249299"/>
    </source>
</evidence>
<evidence type="ECO:0000256" key="6">
    <source>
        <dbReference type="ARBA" id="ARBA00022519"/>
    </source>
</evidence>
<dbReference type="EMBL" id="NPEV01000003">
    <property type="protein sequence ID" value="RAI29547.1"/>
    <property type="molecule type" value="Genomic_DNA"/>
</dbReference>
<dbReference type="GO" id="GO:0005886">
    <property type="term" value="C:plasma membrane"/>
    <property type="evidence" value="ECO:0007669"/>
    <property type="project" value="UniProtKB-SubCell"/>
</dbReference>
<keyword evidence="11 12" id="KW-0472">Membrane</keyword>
<evidence type="ECO:0000256" key="4">
    <source>
        <dbReference type="ARBA" id="ARBA00020585"/>
    </source>
</evidence>
<dbReference type="NCBIfam" id="NF003959">
    <property type="entry name" value="PRK05454.2-2"/>
    <property type="match status" value="1"/>
</dbReference>
<feature type="transmembrane region" description="Helical" evidence="12">
    <location>
        <begin position="507"/>
        <end position="525"/>
    </location>
</feature>
<dbReference type="SUPFAM" id="SSF53448">
    <property type="entry name" value="Nucleotide-diphospho-sugar transferases"/>
    <property type="match status" value="1"/>
</dbReference>
<comment type="subcellular location">
    <subcellularLocation>
        <location evidence="1">Cell inner membrane</location>
        <topology evidence="1">Multi-pass membrane protein</topology>
    </subcellularLocation>
</comment>
<dbReference type="InterPro" id="IPR050321">
    <property type="entry name" value="Glycosyltr_2/OpgH_subfam"/>
</dbReference>
<feature type="domain" description="Glycosyltransferase 2-like" evidence="13">
    <location>
        <begin position="193"/>
        <end position="391"/>
    </location>
</feature>
<dbReference type="Pfam" id="PF13632">
    <property type="entry name" value="Glyco_trans_2_3"/>
    <property type="match status" value="1"/>
</dbReference>
<dbReference type="InterPro" id="IPR001173">
    <property type="entry name" value="Glyco_trans_2-like"/>
</dbReference>